<dbReference type="SMART" id="SM00220">
    <property type="entry name" value="S_TKc"/>
    <property type="match status" value="1"/>
</dbReference>
<evidence type="ECO:0000313" key="9">
    <source>
        <dbReference type="Proteomes" id="UP001274830"/>
    </source>
</evidence>
<keyword evidence="2" id="KW-0547">Nucleotide-binding</keyword>
<dbReference type="InterPro" id="IPR011009">
    <property type="entry name" value="Kinase-like_dom_sf"/>
</dbReference>
<gene>
    <name evidence="8" type="ORF">LTR78_009539</name>
</gene>
<comment type="catalytic activity">
    <reaction evidence="4">
        <text>L-threonyl-[protein] + ATP = O-phospho-L-threonyl-[protein] + ADP + H(+)</text>
        <dbReference type="Rhea" id="RHEA:46608"/>
        <dbReference type="Rhea" id="RHEA-COMP:11060"/>
        <dbReference type="Rhea" id="RHEA-COMP:11605"/>
        <dbReference type="ChEBI" id="CHEBI:15378"/>
        <dbReference type="ChEBI" id="CHEBI:30013"/>
        <dbReference type="ChEBI" id="CHEBI:30616"/>
        <dbReference type="ChEBI" id="CHEBI:61977"/>
        <dbReference type="ChEBI" id="CHEBI:456216"/>
        <dbReference type="EC" id="2.7.11.24"/>
    </reaction>
    <physiologicalReaction direction="left-to-right" evidence="4">
        <dbReference type="Rhea" id="RHEA:46609"/>
    </physiologicalReaction>
</comment>
<dbReference type="PROSITE" id="PS00108">
    <property type="entry name" value="PROTEIN_KINASE_ST"/>
    <property type="match status" value="1"/>
</dbReference>
<keyword evidence="9" id="KW-1185">Reference proteome</keyword>
<sequence length="562" mass="61133">MAISICTELANVHNNNNNIFNNKLANNQYRSIMSLLVEGGEYRGESGKTYLAVGPLGQANVWTAVEKENNENIVVLKAPASDDTGTSWPLFQHEMIMHELLKNCQSVRKQVDRISPNADSGSPPILVLEIFETTLWHARTKRPFTKAEVRSVARQILQGLKSVHDQGLVYADLKMQNVMLNGFDTTVPGDGSKLEVKLGDLGIVMQPAKGTVQPVAYRAPEVFFKGEITPAVDVWAFGLVYCHLMEAINRFERTGLYDDLYVGGGSMREREQAMRNAIGNDYDLQNNDYYKNCALPYRDNRHEPGQQWDELRKRGLDEEDVEFLQFILASDPRRRPSAADVLETKILGGEGLDEAQVQGITSIPQDPTGHLMPQVDGLSEQHTFSAGNSGGSAQRLRRDAGSISRESPGSIDLPPRRESLLRGASQSVSTPGMTLPGGAQTPALPPAQRQDGIDDVHGGVRAHPLVRSAVQAGIDESQREASRLKTVDSSNEQVSNSHGGGVPFALSDGFNEHKCVGGESNISNGLVANAGQLDAATDGLPQPLPSHLGQNSSSGGTYLSYR</sequence>
<evidence type="ECO:0000259" key="7">
    <source>
        <dbReference type="PROSITE" id="PS50011"/>
    </source>
</evidence>
<proteinExistence type="predicted"/>
<evidence type="ECO:0000256" key="4">
    <source>
        <dbReference type="ARBA" id="ARBA00047919"/>
    </source>
</evidence>
<keyword evidence="1" id="KW-0723">Serine/threonine-protein kinase</keyword>
<evidence type="ECO:0000256" key="1">
    <source>
        <dbReference type="ARBA" id="ARBA00022527"/>
    </source>
</evidence>
<evidence type="ECO:0000256" key="5">
    <source>
        <dbReference type="ARBA" id="ARBA00048130"/>
    </source>
</evidence>
<accession>A0AAE0TRE2</accession>
<evidence type="ECO:0000256" key="3">
    <source>
        <dbReference type="ARBA" id="ARBA00022840"/>
    </source>
</evidence>
<reference evidence="8" key="1">
    <citation type="submission" date="2023-07" db="EMBL/GenBank/DDBJ databases">
        <title>Black Yeasts Isolated from many extreme environments.</title>
        <authorList>
            <person name="Coleine C."/>
            <person name="Stajich J.E."/>
            <person name="Selbmann L."/>
        </authorList>
    </citation>
    <scope>NUCLEOTIDE SEQUENCE</scope>
    <source>
        <strain evidence="8">CCFEE 5485</strain>
    </source>
</reference>
<dbReference type="AlphaFoldDB" id="A0AAE0TRE2"/>
<keyword evidence="3" id="KW-0067">ATP-binding</keyword>
<organism evidence="8 9">
    <name type="scientific">Recurvomyces mirabilis</name>
    <dbReference type="NCBI Taxonomy" id="574656"/>
    <lineage>
        <taxon>Eukaryota</taxon>
        <taxon>Fungi</taxon>
        <taxon>Dikarya</taxon>
        <taxon>Ascomycota</taxon>
        <taxon>Pezizomycotina</taxon>
        <taxon>Dothideomycetes</taxon>
        <taxon>Dothideomycetidae</taxon>
        <taxon>Mycosphaerellales</taxon>
        <taxon>Teratosphaeriaceae</taxon>
        <taxon>Recurvomyces</taxon>
    </lineage>
</organism>
<protein>
    <recommendedName>
        <fullName evidence="7">Protein kinase domain-containing protein</fullName>
    </recommendedName>
</protein>
<dbReference type="InterPro" id="IPR050117">
    <property type="entry name" value="MAPK"/>
</dbReference>
<dbReference type="Gene3D" id="1.10.510.10">
    <property type="entry name" value="Transferase(Phosphotransferase) domain 1"/>
    <property type="match status" value="1"/>
</dbReference>
<dbReference type="GO" id="GO:0005524">
    <property type="term" value="F:ATP binding"/>
    <property type="evidence" value="ECO:0007669"/>
    <property type="project" value="UniProtKB-KW"/>
</dbReference>
<comment type="caution">
    <text evidence="8">The sequence shown here is derived from an EMBL/GenBank/DDBJ whole genome shotgun (WGS) entry which is preliminary data.</text>
</comment>
<comment type="catalytic activity">
    <reaction evidence="5">
        <text>L-seryl-[protein] + ATP = O-phospho-L-seryl-[protein] + ADP + H(+)</text>
        <dbReference type="Rhea" id="RHEA:17989"/>
        <dbReference type="Rhea" id="RHEA-COMP:9863"/>
        <dbReference type="Rhea" id="RHEA-COMP:11604"/>
        <dbReference type="ChEBI" id="CHEBI:15378"/>
        <dbReference type="ChEBI" id="CHEBI:29999"/>
        <dbReference type="ChEBI" id="CHEBI:30616"/>
        <dbReference type="ChEBI" id="CHEBI:83421"/>
        <dbReference type="ChEBI" id="CHEBI:456216"/>
        <dbReference type="EC" id="2.7.11.24"/>
    </reaction>
    <physiologicalReaction direction="left-to-right" evidence="5">
        <dbReference type="Rhea" id="RHEA:17990"/>
    </physiologicalReaction>
</comment>
<dbReference type="GO" id="GO:0004707">
    <property type="term" value="F:MAP kinase activity"/>
    <property type="evidence" value="ECO:0007669"/>
    <property type="project" value="UniProtKB-EC"/>
</dbReference>
<dbReference type="InterPro" id="IPR000719">
    <property type="entry name" value="Prot_kinase_dom"/>
</dbReference>
<keyword evidence="1" id="KW-0418">Kinase</keyword>
<dbReference type="PANTHER" id="PTHR24055">
    <property type="entry name" value="MITOGEN-ACTIVATED PROTEIN KINASE"/>
    <property type="match status" value="1"/>
</dbReference>
<dbReference type="EMBL" id="JAUTXT010000054">
    <property type="protein sequence ID" value="KAK3670571.1"/>
    <property type="molecule type" value="Genomic_DNA"/>
</dbReference>
<feature type="domain" description="Protein kinase" evidence="7">
    <location>
        <begin position="50"/>
        <end position="347"/>
    </location>
</feature>
<dbReference type="InterPro" id="IPR008271">
    <property type="entry name" value="Ser/Thr_kinase_AS"/>
</dbReference>
<dbReference type="PROSITE" id="PS50011">
    <property type="entry name" value="PROTEIN_KINASE_DOM"/>
    <property type="match status" value="1"/>
</dbReference>
<feature type="region of interest" description="Disordered" evidence="6">
    <location>
        <begin position="537"/>
        <end position="562"/>
    </location>
</feature>
<name>A0AAE0TRE2_9PEZI</name>
<evidence type="ECO:0000313" key="8">
    <source>
        <dbReference type="EMBL" id="KAK3670571.1"/>
    </source>
</evidence>
<dbReference type="Pfam" id="PF00069">
    <property type="entry name" value="Pkinase"/>
    <property type="match status" value="1"/>
</dbReference>
<feature type="compositionally biased region" description="Polar residues" evidence="6">
    <location>
        <begin position="548"/>
        <end position="562"/>
    </location>
</feature>
<dbReference type="Proteomes" id="UP001274830">
    <property type="component" value="Unassembled WGS sequence"/>
</dbReference>
<keyword evidence="1" id="KW-0808">Transferase</keyword>
<feature type="region of interest" description="Disordered" evidence="6">
    <location>
        <begin position="381"/>
        <end position="458"/>
    </location>
</feature>
<evidence type="ECO:0000256" key="2">
    <source>
        <dbReference type="ARBA" id="ARBA00022741"/>
    </source>
</evidence>
<dbReference type="SUPFAM" id="SSF56112">
    <property type="entry name" value="Protein kinase-like (PK-like)"/>
    <property type="match status" value="1"/>
</dbReference>
<evidence type="ECO:0000256" key="6">
    <source>
        <dbReference type="SAM" id="MobiDB-lite"/>
    </source>
</evidence>